<protein>
    <submittedName>
        <fullName evidence="5">Short-chain dehydrogenase</fullName>
    </submittedName>
</protein>
<dbReference type="Proteomes" id="UP001157134">
    <property type="component" value="Unassembled WGS sequence"/>
</dbReference>
<comment type="similarity">
    <text evidence="1 3">Belongs to the short-chain dehydrogenases/reductases (SDR) family.</text>
</comment>
<sequence>MHTSQATLITGASNGIGLELAKLQAQQGANLVLVARSKDKLNALKNELEAKHNISVYVVVEDLSDPTSAQRIFDNTQTHGIAINTLINNAGFGGHGKFAERNLNDELNMMQVNMATLTQLTHLYLQPMLKANTGKILNVSSTASFIPGPLQAVYYATKAYVTSFSQALSEELSDTGVTVSVLCPGAVSTGFVKAANLDGNDLWKNAKTPASVAKIAQKGMDQGKLIIFNEKALEFMLNWVTPLLPRRMLLKISRKTMEIS</sequence>
<dbReference type="PIRSF" id="PIRSF000126">
    <property type="entry name" value="11-beta-HSD1"/>
    <property type="match status" value="1"/>
</dbReference>
<accession>A0ABQ6HGN1</accession>
<evidence type="ECO:0000256" key="2">
    <source>
        <dbReference type="ARBA" id="ARBA00023002"/>
    </source>
</evidence>
<dbReference type="PANTHER" id="PTHR42901">
    <property type="entry name" value="ALCOHOL DEHYDROGENASE"/>
    <property type="match status" value="1"/>
</dbReference>
<name>A0ABQ6HGN1_9GAMM</name>
<dbReference type="SMART" id="SM00822">
    <property type="entry name" value="PKS_KR"/>
    <property type="match status" value="1"/>
</dbReference>
<evidence type="ECO:0000256" key="1">
    <source>
        <dbReference type="ARBA" id="ARBA00006484"/>
    </source>
</evidence>
<evidence type="ECO:0000259" key="4">
    <source>
        <dbReference type="SMART" id="SM00822"/>
    </source>
</evidence>
<dbReference type="EMBL" id="BSSV01000010">
    <property type="protein sequence ID" value="GLX87266.1"/>
    <property type="molecule type" value="Genomic_DNA"/>
</dbReference>
<feature type="domain" description="Ketoreductase" evidence="4">
    <location>
        <begin position="5"/>
        <end position="190"/>
    </location>
</feature>
<evidence type="ECO:0000313" key="6">
    <source>
        <dbReference type="Proteomes" id="UP001157134"/>
    </source>
</evidence>
<keyword evidence="2" id="KW-0560">Oxidoreductase</keyword>
<dbReference type="PANTHER" id="PTHR42901:SF1">
    <property type="entry name" value="ALCOHOL DEHYDROGENASE"/>
    <property type="match status" value="1"/>
</dbReference>
<dbReference type="PRINTS" id="PR00080">
    <property type="entry name" value="SDRFAMILY"/>
</dbReference>
<dbReference type="RefSeq" id="WP_284301172.1">
    <property type="nucleotide sequence ID" value="NZ_BSSV01000010.1"/>
</dbReference>
<dbReference type="Gene3D" id="3.40.50.720">
    <property type="entry name" value="NAD(P)-binding Rossmann-like Domain"/>
    <property type="match status" value="1"/>
</dbReference>
<dbReference type="InterPro" id="IPR002347">
    <property type="entry name" value="SDR_fam"/>
</dbReference>
<evidence type="ECO:0000256" key="3">
    <source>
        <dbReference type="RuleBase" id="RU000363"/>
    </source>
</evidence>
<proteinExistence type="inferred from homology"/>
<reference evidence="5 6" key="1">
    <citation type="submission" date="2023-03" db="EMBL/GenBank/DDBJ databases">
        <title>Thalassotalea loyana LMG 22536T draft genome sequence.</title>
        <authorList>
            <person name="Sawabe T."/>
        </authorList>
    </citation>
    <scope>NUCLEOTIDE SEQUENCE [LARGE SCALE GENOMIC DNA]</scope>
    <source>
        <strain evidence="5 6">LMG 22536</strain>
    </source>
</reference>
<evidence type="ECO:0000313" key="5">
    <source>
        <dbReference type="EMBL" id="GLX87266.1"/>
    </source>
</evidence>
<dbReference type="InterPro" id="IPR057326">
    <property type="entry name" value="KR_dom"/>
</dbReference>
<comment type="caution">
    <text evidence="5">The sequence shown here is derived from an EMBL/GenBank/DDBJ whole genome shotgun (WGS) entry which is preliminary data.</text>
</comment>
<keyword evidence="6" id="KW-1185">Reference proteome</keyword>
<dbReference type="InterPro" id="IPR036291">
    <property type="entry name" value="NAD(P)-bd_dom_sf"/>
</dbReference>
<gene>
    <name evidence="5" type="primary">dltE</name>
    <name evidence="5" type="ORF">tloyanaT_35190</name>
</gene>
<dbReference type="SUPFAM" id="SSF51735">
    <property type="entry name" value="NAD(P)-binding Rossmann-fold domains"/>
    <property type="match status" value="1"/>
</dbReference>
<dbReference type="Pfam" id="PF00106">
    <property type="entry name" value="adh_short"/>
    <property type="match status" value="1"/>
</dbReference>
<dbReference type="PRINTS" id="PR00081">
    <property type="entry name" value="GDHRDH"/>
</dbReference>
<organism evidence="5 6">
    <name type="scientific">Thalassotalea loyana</name>
    <dbReference type="NCBI Taxonomy" id="280483"/>
    <lineage>
        <taxon>Bacteria</taxon>
        <taxon>Pseudomonadati</taxon>
        <taxon>Pseudomonadota</taxon>
        <taxon>Gammaproteobacteria</taxon>
        <taxon>Alteromonadales</taxon>
        <taxon>Colwelliaceae</taxon>
        <taxon>Thalassotalea</taxon>
    </lineage>
</organism>